<gene>
    <name evidence="3" type="ORF">OESDEN_00894</name>
</gene>
<keyword evidence="4" id="KW-1185">Reference proteome</keyword>
<evidence type="ECO:0000313" key="3">
    <source>
        <dbReference type="EMBL" id="KHJ99126.1"/>
    </source>
</evidence>
<dbReference type="PANTHER" id="PTHR14445:SF36">
    <property type="entry name" value="FI03272P-RELATED"/>
    <property type="match status" value="1"/>
</dbReference>
<reference evidence="3 4" key="1">
    <citation type="submission" date="2014-03" db="EMBL/GenBank/DDBJ databases">
        <title>Draft genome of the hookworm Oesophagostomum dentatum.</title>
        <authorList>
            <person name="Mitreva M."/>
        </authorList>
    </citation>
    <scope>NUCLEOTIDE SEQUENCE [LARGE SCALE GENOMIC DNA]</scope>
    <source>
        <strain evidence="3 4">OD-Hann</strain>
    </source>
</reference>
<dbReference type="EMBL" id="KN549243">
    <property type="protein sequence ID" value="KHJ99126.1"/>
    <property type="molecule type" value="Genomic_DNA"/>
</dbReference>
<evidence type="ECO:0000256" key="2">
    <source>
        <dbReference type="SAM" id="SignalP"/>
    </source>
</evidence>
<dbReference type="AlphaFoldDB" id="A0A0B1TSR7"/>
<keyword evidence="2" id="KW-0732">Signal</keyword>
<dbReference type="PANTHER" id="PTHR14445">
    <property type="entry name" value="GRB10 INTERACTING GYF PROTEIN"/>
    <property type="match status" value="1"/>
</dbReference>
<feature type="compositionally biased region" description="Polar residues" evidence="1">
    <location>
        <begin position="52"/>
        <end position="63"/>
    </location>
</feature>
<dbReference type="InterPro" id="IPR051640">
    <property type="entry name" value="GRB10-interact_GYF"/>
</dbReference>
<dbReference type="OrthoDB" id="48509at2759"/>
<organism evidence="3 4">
    <name type="scientific">Oesophagostomum dentatum</name>
    <name type="common">Nodular worm</name>
    <dbReference type="NCBI Taxonomy" id="61180"/>
    <lineage>
        <taxon>Eukaryota</taxon>
        <taxon>Metazoa</taxon>
        <taxon>Ecdysozoa</taxon>
        <taxon>Nematoda</taxon>
        <taxon>Chromadorea</taxon>
        <taxon>Rhabditida</taxon>
        <taxon>Rhabditina</taxon>
        <taxon>Rhabditomorpha</taxon>
        <taxon>Strongyloidea</taxon>
        <taxon>Strongylidae</taxon>
        <taxon>Oesophagostomum</taxon>
    </lineage>
</organism>
<accession>A0A0B1TSR7</accession>
<dbReference type="GO" id="GO:0005829">
    <property type="term" value="C:cytosol"/>
    <property type="evidence" value="ECO:0007669"/>
    <property type="project" value="TreeGrafter"/>
</dbReference>
<evidence type="ECO:0000313" key="4">
    <source>
        <dbReference type="Proteomes" id="UP000053660"/>
    </source>
</evidence>
<name>A0A0B1TSR7_OESDE</name>
<feature type="signal peptide" evidence="2">
    <location>
        <begin position="1"/>
        <end position="21"/>
    </location>
</feature>
<evidence type="ECO:0000256" key="1">
    <source>
        <dbReference type="SAM" id="MobiDB-lite"/>
    </source>
</evidence>
<protein>
    <submittedName>
        <fullName evidence="3">Uncharacterized protein</fullName>
    </submittedName>
</protein>
<dbReference type="Proteomes" id="UP000053660">
    <property type="component" value="Unassembled WGS sequence"/>
</dbReference>
<sequence length="221" mass="23967">MPGRSLMKGLMRILCLSPLQATTSPFWDGPSLQAANKVQAAAPKKAEKTSHAKSSNAKSGSNMMVNEKAAKRALGMAEDNSVFLDWVVQRLKQLNSTVEADVLAMFIEGVENPDEVEDYVIGYLGDSKVVKEFVREFLQKRSDFRNRKQHAVKDDLSSAHAAPFSGNGSGGFSAVQGRKKKNKGARLVVDGSCLGFRATSDPNRVNQGEIETVALAPGQKR</sequence>
<feature type="chain" id="PRO_5002082391" evidence="2">
    <location>
        <begin position="22"/>
        <end position="221"/>
    </location>
</feature>
<feature type="region of interest" description="Disordered" evidence="1">
    <location>
        <begin position="38"/>
        <end position="63"/>
    </location>
</feature>
<proteinExistence type="predicted"/>